<dbReference type="GO" id="GO:0005737">
    <property type="term" value="C:cytoplasm"/>
    <property type="evidence" value="ECO:0007669"/>
    <property type="project" value="TreeGrafter"/>
</dbReference>
<evidence type="ECO:0000256" key="2">
    <source>
        <dbReference type="ARBA" id="ARBA00023239"/>
    </source>
</evidence>
<gene>
    <name evidence="4" type="ORF">AYL99_08781</name>
</gene>
<evidence type="ECO:0000256" key="1">
    <source>
        <dbReference type="ARBA" id="ARBA00010211"/>
    </source>
</evidence>
<evidence type="ECO:0000313" key="5">
    <source>
        <dbReference type="Proteomes" id="UP000078343"/>
    </source>
</evidence>
<organism evidence="4 5">
    <name type="scientific">Fonsecaea erecta</name>
    <dbReference type="NCBI Taxonomy" id="1367422"/>
    <lineage>
        <taxon>Eukaryota</taxon>
        <taxon>Fungi</taxon>
        <taxon>Dikarya</taxon>
        <taxon>Ascomycota</taxon>
        <taxon>Pezizomycotina</taxon>
        <taxon>Eurotiomycetes</taxon>
        <taxon>Chaetothyriomycetidae</taxon>
        <taxon>Chaetothyriales</taxon>
        <taxon>Herpotrichiellaceae</taxon>
        <taxon>Fonsecaea</taxon>
    </lineage>
</organism>
<dbReference type="InterPro" id="IPR050772">
    <property type="entry name" value="Hydratase-Decarb/MhpD_sf"/>
</dbReference>
<name>A0A178ZA72_9EURO</name>
<keyword evidence="5" id="KW-1185">Reference proteome</keyword>
<dbReference type="GeneID" id="30012949"/>
<reference evidence="4 5" key="1">
    <citation type="submission" date="2016-04" db="EMBL/GenBank/DDBJ databases">
        <title>Draft genome of Fonsecaea erecta CBS 125763.</title>
        <authorList>
            <person name="Weiss V.A."/>
            <person name="Vicente V.A."/>
            <person name="Raittz R.T."/>
            <person name="Moreno L.F."/>
            <person name="De Souza E.M."/>
            <person name="Pedrosa F.O."/>
            <person name="Steffens M.B."/>
            <person name="Faoro H."/>
            <person name="Tadra-Sfeir M.Z."/>
            <person name="Najafzadeh M.J."/>
            <person name="Felipe M.S."/>
            <person name="Teixeira M."/>
            <person name="Sun J."/>
            <person name="Xi L."/>
            <person name="Gomes R."/>
            <person name="De Azevedo C.M."/>
            <person name="Salgado C.G."/>
            <person name="Da Silva M.B."/>
            <person name="Nascimento M.F."/>
            <person name="Queiroz-Telles F."/>
            <person name="Attili D.S."/>
            <person name="Gorbushina A."/>
        </authorList>
    </citation>
    <scope>NUCLEOTIDE SEQUENCE [LARGE SCALE GENOMIC DNA]</scope>
    <source>
        <strain evidence="4 5">CBS 125763</strain>
    </source>
</reference>
<dbReference type="InterPro" id="IPR036663">
    <property type="entry name" value="Fumarylacetoacetase_C_sf"/>
</dbReference>
<dbReference type="Gene3D" id="3.90.850.10">
    <property type="entry name" value="Fumarylacetoacetase-like, C-terminal domain"/>
    <property type="match status" value="1"/>
</dbReference>
<dbReference type="InterPro" id="IPR011234">
    <property type="entry name" value="Fumarylacetoacetase-like_C"/>
</dbReference>
<dbReference type="AlphaFoldDB" id="A0A178ZA72"/>
<accession>A0A178ZA72</accession>
<dbReference type="SUPFAM" id="SSF56529">
    <property type="entry name" value="FAH"/>
    <property type="match status" value="1"/>
</dbReference>
<comment type="caution">
    <text evidence="4">The sequence shown here is derived from an EMBL/GenBank/DDBJ whole genome shotgun (WGS) entry which is preliminary data.</text>
</comment>
<keyword evidence="2" id="KW-0456">Lyase</keyword>
<dbReference type="GO" id="GO:0008684">
    <property type="term" value="F:2-oxopent-4-enoate hydratase activity"/>
    <property type="evidence" value="ECO:0007669"/>
    <property type="project" value="TreeGrafter"/>
</dbReference>
<protein>
    <recommendedName>
        <fullName evidence="3">Fumarylacetoacetase-like C-terminal domain-containing protein</fullName>
    </recommendedName>
</protein>
<dbReference type="OrthoDB" id="4391601at2759"/>
<feature type="domain" description="Fumarylacetoacetase-like C-terminal" evidence="3">
    <location>
        <begin position="122"/>
        <end position="286"/>
    </location>
</feature>
<proteinExistence type="inferred from homology"/>
<dbReference type="RefSeq" id="XP_018690036.1">
    <property type="nucleotide sequence ID" value="XM_018840289.1"/>
</dbReference>
<comment type="similarity">
    <text evidence="1">Belongs to the FAH family.</text>
</comment>
<sequence>MLATNLLHERYAPEKYPPRVRDAATLLEMARGENRQIPPLTADMEFQDLNHDDAYDVAAAGYGLRMHQGAVPVGRKIGFTNPNIWDEYSVHEPIWGYMFDTTVQTIDPGDVRVIDLSRLSHLQPRIEPEIVLGLIQPPSPEMDDDQLLSCVGWIAHGFEIVISIFPDWKFSVVDTIAASALHGRLILGPKCSLEHERNTTSGRRKLLKQLESFEIRLFRNGTLQDTGKGANVLGGPIAALRHLAKVLAGQSRHPGLTAGEMISTGTLTGAPLIADGEQWHTELSGINLPGLHVRFKLQ</sequence>
<evidence type="ECO:0000259" key="3">
    <source>
        <dbReference type="Pfam" id="PF01557"/>
    </source>
</evidence>
<dbReference type="Proteomes" id="UP000078343">
    <property type="component" value="Unassembled WGS sequence"/>
</dbReference>
<dbReference type="Pfam" id="PF01557">
    <property type="entry name" value="FAA_hydrolase"/>
    <property type="match status" value="1"/>
</dbReference>
<dbReference type="PANTHER" id="PTHR30143:SF0">
    <property type="entry name" value="2-KETO-4-PENTENOATE HYDRATASE"/>
    <property type="match status" value="1"/>
</dbReference>
<dbReference type="EMBL" id="LVYI01000008">
    <property type="protein sequence ID" value="OAP56669.1"/>
    <property type="molecule type" value="Genomic_DNA"/>
</dbReference>
<evidence type="ECO:0000313" key="4">
    <source>
        <dbReference type="EMBL" id="OAP56669.1"/>
    </source>
</evidence>
<dbReference type="PANTHER" id="PTHR30143">
    <property type="entry name" value="ACID HYDRATASE"/>
    <property type="match status" value="1"/>
</dbReference>